<comment type="cofactor">
    <cofactor evidence="5">
        <name>Zn(2+)</name>
        <dbReference type="ChEBI" id="CHEBI:29105"/>
    </cofactor>
    <text evidence="5">Binds 1 zinc ion per subunit.</text>
</comment>
<dbReference type="InterPro" id="IPR014710">
    <property type="entry name" value="RmlC-like_jellyroll"/>
</dbReference>
<dbReference type="Proteomes" id="UP000273154">
    <property type="component" value="Chromosome"/>
</dbReference>
<dbReference type="PANTHER" id="PTHR42742:SF3">
    <property type="entry name" value="FRUCTOKINASE"/>
    <property type="match status" value="1"/>
</dbReference>
<dbReference type="InterPro" id="IPR051804">
    <property type="entry name" value="Carb_Metab_Reg_Kinase/Isom"/>
</dbReference>
<keyword evidence="10" id="KW-1185">Reference proteome</keyword>
<dbReference type="GO" id="GO:0005975">
    <property type="term" value="P:carbohydrate metabolic process"/>
    <property type="evidence" value="ECO:0007669"/>
    <property type="project" value="InterPro"/>
</dbReference>
<evidence type="ECO:0000259" key="7">
    <source>
        <dbReference type="Pfam" id="PF20511"/>
    </source>
</evidence>
<name>A0A3G9JZ97_9ACTN</name>
<dbReference type="RefSeq" id="WP_172596412.1">
    <property type="nucleotide sequence ID" value="NZ_AP019367.1"/>
</dbReference>
<dbReference type="GO" id="GO:0004476">
    <property type="term" value="F:mannose-6-phosphate isomerase activity"/>
    <property type="evidence" value="ECO:0007669"/>
    <property type="project" value="InterPro"/>
</dbReference>
<evidence type="ECO:0000313" key="9">
    <source>
        <dbReference type="EMBL" id="BBH50831.1"/>
    </source>
</evidence>
<dbReference type="SUPFAM" id="SSF51182">
    <property type="entry name" value="RmlC-like cupins"/>
    <property type="match status" value="1"/>
</dbReference>
<keyword evidence="9" id="KW-0413">Isomerase</keyword>
<proteinExistence type="predicted"/>
<dbReference type="KEGG" id="pcat:Pcatena_14180"/>
<feature type="binding site" evidence="5">
    <location>
        <position position="112"/>
    </location>
    <ligand>
        <name>Zn(2+)</name>
        <dbReference type="ChEBI" id="CHEBI:29105"/>
    </ligand>
</feature>
<feature type="binding site" evidence="5">
    <location>
        <position position="95"/>
    </location>
    <ligand>
        <name>Zn(2+)</name>
        <dbReference type="ChEBI" id="CHEBI:29105"/>
    </ligand>
</feature>
<dbReference type="InterPro" id="IPR046457">
    <property type="entry name" value="PMI_typeI_cat"/>
</dbReference>
<feature type="domain" description="Phosphomannose isomerase type I catalytic" evidence="7">
    <location>
        <begin position="29"/>
        <end position="112"/>
    </location>
</feature>
<feature type="domain" description="Mannose-6-phosphate isomerase cupin" evidence="8">
    <location>
        <begin position="241"/>
        <end position="308"/>
    </location>
</feature>
<evidence type="ECO:0000256" key="2">
    <source>
        <dbReference type="ARBA" id="ARBA00022833"/>
    </source>
</evidence>
<evidence type="ECO:0000256" key="4">
    <source>
        <dbReference type="ARBA" id="ARBA00030762"/>
    </source>
</evidence>
<evidence type="ECO:0000256" key="6">
    <source>
        <dbReference type="PIRSR" id="PIRSR036894-2"/>
    </source>
</evidence>
<organism evidence="9 10">
    <name type="scientific">Parolsenella catena</name>
    <dbReference type="NCBI Taxonomy" id="2003188"/>
    <lineage>
        <taxon>Bacteria</taxon>
        <taxon>Bacillati</taxon>
        <taxon>Actinomycetota</taxon>
        <taxon>Coriobacteriia</taxon>
        <taxon>Coriobacteriales</taxon>
        <taxon>Atopobiaceae</taxon>
        <taxon>Parolsenella</taxon>
    </lineage>
</organism>
<protein>
    <recommendedName>
        <fullName evidence="3">Phosphohexomutase</fullName>
    </recommendedName>
    <alternativeName>
        <fullName evidence="4">Phosphomannose isomerase</fullName>
    </alternativeName>
</protein>
<dbReference type="GO" id="GO:0008270">
    <property type="term" value="F:zinc ion binding"/>
    <property type="evidence" value="ECO:0007669"/>
    <property type="project" value="InterPro"/>
</dbReference>
<dbReference type="CDD" id="cd07010">
    <property type="entry name" value="cupin_PMI_type_I_N_bac"/>
    <property type="match status" value="1"/>
</dbReference>
<evidence type="ECO:0000313" key="10">
    <source>
        <dbReference type="Proteomes" id="UP000273154"/>
    </source>
</evidence>
<dbReference type="InterPro" id="IPR049071">
    <property type="entry name" value="MPI_cupin_dom"/>
</dbReference>
<dbReference type="InterPro" id="IPR014628">
    <property type="entry name" value="Man6P_isomerase_Firm_short"/>
</dbReference>
<keyword evidence="1 5" id="KW-0479">Metal-binding</keyword>
<feature type="binding site" evidence="5">
    <location>
        <position position="170"/>
    </location>
    <ligand>
        <name>Zn(2+)</name>
        <dbReference type="ChEBI" id="CHEBI:29105"/>
    </ligand>
</feature>
<evidence type="ECO:0000256" key="5">
    <source>
        <dbReference type="PIRSR" id="PIRSR036894-1"/>
    </source>
</evidence>
<feature type="active site" evidence="6">
    <location>
        <position position="190"/>
    </location>
</feature>
<dbReference type="PIRSF" id="PIRSF036894">
    <property type="entry name" value="PMI_Firm_short"/>
    <property type="match status" value="1"/>
</dbReference>
<dbReference type="Gene3D" id="2.60.120.10">
    <property type="entry name" value="Jelly Rolls"/>
    <property type="match status" value="2"/>
</dbReference>
<dbReference type="AlphaFoldDB" id="A0A3G9JZ97"/>
<accession>A0A3G9JZ97</accession>
<evidence type="ECO:0000256" key="1">
    <source>
        <dbReference type="ARBA" id="ARBA00022723"/>
    </source>
</evidence>
<reference evidence="10" key="1">
    <citation type="submission" date="2018-11" db="EMBL/GenBank/DDBJ databases">
        <title>Comparative genomics of Parolsenella catena and Libanicoccus massiliensis: Reclassification of Libanicoccus massiliensis as Parolsenella massiliensis comb. nov.</title>
        <authorList>
            <person name="Sakamoto M."/>
            <person name="Ikeyama N."/>
            <person name="Murakami T."/>
            <person name="Mori H."/>
            <person name="Yuki M."/>
            <person name="Ohkuma M."/>
        </authorList>
    </citation>
    <scope>NUCLEOTIDE SEQUENCE [LARGE SCALE GENOMIC DNA]</scope>
    <source>
        <strain evidence="10">JCM 31932</strain>
    </source>
</reference>
<dbReference type="Pfam" id="PF21621">
    <property type="entry name" value="MPI_cupin_dom"/>
    <property type="match status" value="1"/>
</dbReference>
<dbReference type="PANTHER" id="PTHR42742">
    <property type="entry name" value="TRANSCRIPTIONAL REPRESSOR MPRA"/>
    <property type="match status" value="1"/>
</dbReference>
<sequence length="311" mass="33643">MGPLLFNTNYIAPIWSGDRINKTRGLAGNELYGEGFDVSAHRGMVTSVKGGPYDGTPLDELIRDHHEEVIGTSDDDGVTQTLMLDARETVSVQVHPNEAYAREHEDDHEKAEAWYVFEADPGSTLIAGSLTDDVDALRAAAADDTIGDKYGRRVPVTEGDFIVVPSGTLHAYGAGIFAVEIGTLGFTTYRLCDWGRGRELHVEKGFDVLDVAPKPDPIHLGKFDPTAPARTVRGTADDDLFVIDIMDVPENWDDVTGDEYRVLTCAAGECDVTSAEGSIHLGFTESCLVPASAGAYTVTGPCRIISSRMRH</sequence>
<evidence type="ECO:0000256" key="3">
    <source>
        <dbReference type="ARBA" id="ARBA00029741"/>
    </source>
</evidence>
<dbReference type="InterPro" id="IPR011051">
    <property type="entry name" value="RmlC_Cupin_sf"/>
</dbReference>
<dbReference type="GeneID" id="88849562"/>
<evidence type="ECO:0000259" key="8">
    <source>
        <dbReference type="Pfam" id="PF21621"/>
    </source>
</evidence>
<gene>
    <name evidence="9" type="primary">manA_4</name>
    <name evidence="9" type="ORF">Pcatena_14180</name>
</gene>
<keyword evidence="2 5" id="KW-0862">Zinc</keyword>
<dbReference type="Pfam" id="PF20511">
    <property type="entry name" value="PMI_typeI_cat"/>
    <property type="match status" value="1"/>
</dbReference>
<dbReference type="EMBL" id="AP019367">
    <property type="protein sequence ID" value="BBH50831.1"/>
    <property type="molecule type" value="Genomic_DNA"/>
</dbReference>